<dbReference type="PANTHER" id="PTHR46105:SF1">
    <property type="entry name" value="TRANSCRIPTION REGULATOR PROTEIN BACH1"/>
    <property type="match status" value="1"/>
</dbReference>
<evidence type="ECO:0000313" key="15">
    <source>
        <dbReference type="Ensembl" id="ENSPEMP00000026358.1"/>
    </source>
</evidence>
<dbReference type="CDD" id="cd18277">
    <property type="entry name" value="BTB_POZ_BACH1"/>
    <property type="match status" value="1"/>
</dbReference>
<dbReference type="AlphaFoldDB" id="A0A6I9LPU7"/>
<keyword evidence="10" id="KW-0539">Nucleus</keyword>
<keyword evidence="6" id="KW-0805">Transcription regulation</keyword>
<evidence type="ECO:0000256" key="12">
    <source>
        <dbReference type="SAM" id="MobiDB-lite"/>
    </source>
</evidence>
<keyword evidence="4" id="KW-0597">Phosphoprotein</keyword>
<dbReference type="GO" id="GO:0006281">
    <property type="term" value="P:DNA repair"/>
    <property type="evidence" value="ECO:0007669"/>
    <property type="project" value="Ensembl"/>
</dbReference>
<dbReference type="GO" id="GO:0090575">
    <property type="term" value="C:RNA polymerase II transcription regulator complex"/>
    <property type="evidence" value="ECO:0007669"/>
    <property type="project" value="Ensembl"/>
</dbReference>
<dbReference type="GO" id="GO:0001227">
    <property type="term" value="F:DNA-binding transcription repressor activity, RNA polymerase II-specific"/>
    <property type="evidence" value="ECO:0007669"/>
    <property type="project" value="Ensembl"/>
</dbReference>
<evidence type="ECO:0000256" key="6">
    <source>
        <dbReference type="ARBA" id="ARBA00023015"/>
    </source>
</evidence>
<evidence type="ECO:0000256" key="9">
    <source>
        <dbReference type="ARBA" id="ARBA00023163"/>
    </source>
</evidence>
<keyword evidence="8" id="KW-0010">Activator</keyword>
<dbReference type="CDD" id="cd14719">
    <property type="entry name" value="bZIP_BACH"/>
    <property type="match status" value="1"/>
</dbReference>
<dbReference type="SUPFAM" id="SSF57959">
    <property type="entry name" value="Leucine zipper domain"/>
    <property type="match status" value="1"/>
</dbReference>
<dbReference type="InterPro" id="IPR004826">
    <property type="entry name" value="bZIP_Maf"/>
</dbReference>
<evidence type="ECO:0000259" key="14">
    <source>
        <dbReference type="PROSITE" id="PS50217"/>
    </source>
</evidence>
<dbReference type="GO" id="GO:0098531">
    <property type="term" value="F:ligand-modulated transcription factor activity"/>
    <property type="evidence" value="ECO:0007669"/>
    <property type="project" value="Ensembl"/>
</dbReference>
<sequence>MSVSESSVFAYESSVHSTNVLLSLNDQRKKDVLCDVTVVVEGQRFRAHRSVLAACSSYFHSRIVGQTDAELTITLPEEVTVKGFEPLIQFAYTAKLILSKDNVEEVCKCVEFLSVHNIEEACFQFLKFKFLDSTAEQQECARKKCFSSHCQKADFKISLSDQKDLEIDEAEEFLEKKNVQTPQCDPQRCQGDVKASPSCQDSASQTCQSMCLEKDGALALPSLCPKYRKFQKAFGTDKIRTLESGIKDVHAASVQPNETSELECLGGAQGCADLQVILKCEGTKPAMESEETKRRDPASQCPAEQPEAASFPPNSADPHGFYSLSLLHTYDQSGDLGFAGMQSKTVKTEKPLSGPDAQEEKPFGENQDLYLKSDTGPKEDSSSLASGDRSSVEREVAEHLAKGFWSDICSTDAACQMQLSPAAAKEGSEQGYPQRRSECPWLGIRISESPEPGQRTFTTLSSVNCPFISTLSSEACSSNLEIGNYDYVSEPQQEPCPYACVISLGDDSETDTEGDSESCSAREQECEVKLPFNAQRIISLSRNDFQSLLKMHKLTPEQLDCIHDIRRRSKNRIAAQRCRKRKLDCIQNLESEIEKLQSEKESLLKERDHILSTLGETKQNLTGLCQQVCKEAALSQEQIQILAKYSASDCPLSFLISEKGKSIPDGELAFPSVFSLSDAPPAAPPPRGPGGSKAGQELARESPTTAPAAAAALEQATLLEPCRQSGGISDFCQQMTDKCTTDE</sequence>
<organism evidence="15 16">
    <name type="scientific">Peromyscus maniculatus bairdii</name>
    <name type="common">Prairie deer mouse</name>
    <dbReference type="NCBI Taxonomy" id="230844"/>
    <lineage>
        <taxon>Eukaryota</taxon>
        <taxon>Metazoa</taxon>
        <taxon>Chordata</taxon>
        <taxon>Craniata</taxon>
        <taxon>Vertebrata</taxon>
        <taxon>Euteleostomi</taxon>
        <taxon>Mammalia</taxon>
        <taxon>Eutheria</taxon>
        <taxon>Euarchontoglires</taxon>
        <taxon>Glires</taxon>
        <taxon>Rodentia</taxon>
        <taxon>Myomorpha</taxon>
        <taxon>Muroidea</taxon>
        <taxon>Cricetidae</taxon>
        <taxon>Neotominae</taxon>
        <taxon>Peromyscus</taxon>
    </lineage>
</organism>
<dbReference type="OrthoDB" id="6365358at2759"/>
<evidence type="ECO:0000256" key="5">
    <source>
        <dbReference type="ARBA" id="ARBA00022843"/>
    </source>
</evidence>
<proteinExistence type="inferred from homology"/>
<dbReference type="InterPro" id="IPR008917">
    <property type="entry name" value="TF_DNA-bd_sf"/>
</dbReference>
<keyword evidence="11" id="KW-0175">Coiled coil</keyword>
<dbReference type="SMART" id="SM00338">
    <property type="entry name" value="BRLZ"/>
    <property type="match status" value="1"/>
</dbReference>
<feature type="domain" description="BTB" evidence="13">
    <location>
        <begin position="34"/>
        <end position="100"/>
    </location>
</feature>
<dbReference type="InterPro" id="IPR050457">
    <property type="entry name" value="ZnFinger_BTB_dom_contain"/>
</dbReference>
<dbReference type="GeneTree" id="ENSGT00940000158923"/>
<keyword evidence="16" id="KW-1185">Reference proteome</keyword>
<feature type="coiled-coil region" evidence="11">
    <location>
        <begin position="579"/>
        <end position="613"/>
    </location>
</feature>
<dbReference type="Ensembl" id="ENSPEMT00000030753.2">
    <property type="protein sequence ID" value="ENSPEMP00000026358.1"/>
    <property type="gene ID" value="ENSPEMG00000022503.2"/>
</dbReference>
<dbReference type="FunFam" id="1.10.880.10:FF:000002">
    <property type="entry name" value="transcription regulator protein BACH2 isoform X1"/>
    <property type="match status" value="1"/>
</dbReference>
<evidence type="ECO:0000259" key="13">
    <source>
        <dbReference type="PROSITE" id="PS50097"/>
    </source>
</evidence>
<feature type="compositionally biased region" description="Low complexity" evidence="12">
    <location>
        <begin position="701"/>
        <end position="711"/>
    </location>
</feature>
<evidence type="ECO:0000256" key="1">
    <source>
        <dbReference type="ARBA" id="ARBA00004123"/>
    </source>
</evidence>
<dbReference type="InterPro" id="IPR000210">
    <property type="entry name" value="BTB/POZ_dom"/>
</dbReference>
<evidence type="ECO:0000256" key="8">
    <source>
        <dbReference type="ARBA" id="ARBA00023159"/>
    </source>
</evidence>
<feature type="region of interest" description="Disordered" evidence="12">
    <location>
        <begin position="346"/>
        <end position="391"/>
    </location>
</feature>
<reference evidence="15" key="3">
    <citation type="submission" date="2025-09" db="UniProtKB">
        <authorList>
            <consortium name="Ensembl"/>
        </authorList>
    </citation>
    <scope>IDENTIFICATION</scope>
</reference>
<evidence type="ECO:0000256" key="10">
    <source>
        <dbReference type="ARBA" id="ARBA00023242"/>
    </source>
</evidence>
<dbReference type="InterPro" id="IPR046347">
    <property type="entry name" value="bZIP_sf"/>
</dbReference>
<dbReference type="GO" id="GO:0001228">
    <property type="term" value="F:DNA-binding transcription activator activity, RNA polymerase II-specific"/>
    <property type="evidence" value="ECO:0007669"/>
    <property type="project" value="Ensembl"/>
</dbReference>
<evidence type="ECO:0000256" key="7">
    <source>
        <dbReference type="ARBA" id="ARBA00023125"/>
    </source>
</evidence>
<keyword evidence="3" id="KW-0678">Repressor</keyword>
<dbReference type="InterPro" id="IPR004827">
    <property type="entry name" value="bZIP"/>
</dbReference>
<evidence type="ECO:0000256" key="4">
    <source>
        <dbReference type="ARBA" id="ARBA00022553"/>
    </source>
</evidence>
<reference evidence="15" key="2">
    <citation type="submission" date="2025-08" db="UniProtKB">
        <authorList>
            <consortium name="Ensembl"/>
        </authorList>
    </citation>
    <scope>IDENTIFICATION</scope>
</reference>
<dbReference type="Pfam" id="PF03131">
    <property type="entry name" value="bZIP_Maf"/>
    <property type="match status" value="1"/>
</dbReference>
<protein>
    <submittedName>
        <fullName evidence="15">BTB and CNC homology 1, basic leucine zipper transcription factor 1</fullName>
    </submittedName>
</protein>
<dbReference type="FunFam" id="3.30.710.10:FF:000033">
    <property type="entry name" value="transcription regulator protein BACH2 isoform X1"/>
    <property type="match status" value="1"/>
</dbReference>
<dbReference type="CTD" id="571"/>
<reference evidence="15 16" key="1">
    <citation type="submission" date="2018-10" db="EMBL/GenBank/DDBJ databases">
        <title>Improved assembly of the deer mouse Peromyscus maniculatus genome.</title>
        <authorList>
            <person name="Lassance J.-M."/>
            <person name="Hoekstra H.E."/>
        </authorList>
    </citation>
    <scope>NUCLEOTIDE SEQUENCE [LARGE SCALE GENOMIC DNA]</scope>
</reference>
<accession>A0A6I9LPU7</accession>
<dbReference type="Gene3D" id="1.10.880.10">
    <property type="entry name" value="Transcription factor, Skn-1-like, DNA-binding domain"/>
    <property type="match status" value="1"/>
</dbReference>
<dbReference type="Pfam" id="PF00651">
    <property type="entry name" value="BTB"/>
    <property type="match status" value="1"/>
</dbReference>
<dbReference type="SMART" id="SM00225">
    <property type="entry name" value="BTB"/>
    <property type="match status" value="1"/>
</dbReference>
<dbReference type="InterPro" id="IPR011333">
    <property type="entry name" value="SKP1/BTB/POZ_sf"/>
</dbReference>
<feature type="region of interest" description="Disordered" evidence="12">
    <location>
        <begin position="286"/>
        <end position="315"/>
    </location>
</feature>
<keyword evidence="7" id="KW-0238">DNA-binding</keyword>
<dbReference type="PROSITE" id="PS00036">
    <property type="entry name" value="BZIP_BASIC"/>
    <property type="match status" value="1"/>
</dbReference>
<dbReference type="InterPro" id="IPR043321">
    <property type="entry name" value="bZIP_BACH"/>
</dbReference>
<name>A0A6I9LPU7_PERMB</name>
<dbReference type="GO" id="GO:0000978">
    <property type="term" value="F:RNA polymerase II cis-regulatory region sequence-specific DNA binding"/>
    <property type="evidence" value="ECO:0007669"/>
    <property type="project" value="Ensembl"/>
</dbReference>
<dbReference type="Proteomes" id="UP000694547">
    <property type="component" value="Chromosome 12"/>
</dbReference>
<dbReference type="Gene3D" id="3.30.710.10">
    <property type="entry name" value="Potassium Channel Kv1.1, Chain A"/>
    <property type="match status" value="1"/>
</dbReference>
<comment type="similarity">
    <text evidence="2">Belongs to the bZIP family. CNC subfamily.</text>
</comment>
<feature type="domain" description="BZIP" evidence="14">
    <location>
        <begin position="566"/>
        <end position="624"/>
    </location>
</feature>
<evidence type="ECO:0000313" key="16">
    <source>
        <dbReference type="Proteomes" id="UP000694547"/>
    </source>
</evidence>
<evidence type="ECO:0000256" key="2">
    <source>
        <dbReference type="ARBA" id="ARBA00008157"/>
    </source>
</evidence>
<dbReference type="PROSITE" id="PS50097">
    <property type="entry name" value="BTB"/>
    <property type="match status" value="1"/>
</dbReference>
<dbReference type="RefSeq" id="XP_006987994.1">
    <property type="nucleotide sequence ID" value="XM_006987932.4"/>
</dbReference>
<keyword evidence="9" id="KW-0804">Transcription</keyword>
<dbReference type="GeneID" id="102919932"/>
<dbReference type="SUPFAM" id="SSF54695">
    <property type="entry name" value="POZ domain"/>
    <property type="match status" value="1"/>
</dbReference>
<comment type="subcellular location">
    <subcellularLocation>
        <location evidence="1">Nucleus</location>
    </subcellularLocation>
</comment>
<evidence type="ECO:0000256" key="11">
    <source>
        <dbReference type="SAM" id="Coils"/>
    </source>
</evidence>
<feature type="region of interest" description="Disordered" evidence="12">
    <location>
        <begin position="674"/>
        <end position="711"/>
    </location>
</feature>
<keyword evidence="5" id="KW-0832">Ubl conjugation</keyword>
<evidence type="ECO:0000256" key="3">
    <source>
        <dbReference type="ARBA" id="ARBA00022491"/>
    </source>
</evidence>
<dbReference type="PANTHER" id="PTHR46105">
    <property type="entry name" value="AGAP004733-PA"/>
    <property type="match status" value="1"/>
</dbReference>
<dbReference type="SUPFAM" id="SSF47454">
    <property type="entry name" value="A DNA-binding domain in eukaryotic transcription factors"/>
    <property type="match status" value="1"/>
</dbReference>
<dbReference type="PROSITE" id="PS50217">
    <property type="entry name" value="BZIP"/>
    <property type="match status" value="1"/>
</dbReference>
<gene>
    <name evidence="15" type="primary">Bach1</name>
</gene>